<sequence>MDPFVEVPEEKWPKLLEKLKEVWPMNAPGYYALNLHLKYPALRAAFKFTVYCPFNDIEAGFIAMTQKENVIECIIWPFSGDTKKLEEALIRTTVVDWTKVTCIDTVTSQVLDLLERIKSNIGFSYFHVGRVDTYFLDQSVAILNDVGCPSGTYLAPIKKDLIPHVNEKWPYRHETSTHYFSTLAENGLSYGLYASADNRLVAWLFINEYSFLCHLYCEEDQRRRGYAEFLMRHVVNKQPSSGNGVYSYVEKGNERSGALFRKLGFAVIDEGAYVYVQKL</sequence>
<protein>
    <recommendedName>
        <fullName evidence="1">N-acetyltransferase domain-containing protein</fullName>
    </recommendedName>
</protein>
<organism evidence="2 3">
    <name type="scientific">Plutella xylostella</name>
    <name type="common">Diamondback moth</name>
    <name type="synonym">Plutella maculipennis</name>
    <dbReference type="NCBI Taxonomy" id="51655"/>
    <lineage>
        <taxon>Eukaryota</taxon>
        <taxon>Metazoa</taxon>
        <taxon>Ecdysozoa</taxon>
        <taxon>Arthropoda</taxon>
        <taxon>Hexapoda</taxon>
        <taxon>Insecta</taxon>
        <taxon>Pterygota</taxon>
        <taxon>Neoptera</taxon>
        <taxon>Endopterygota</taxon>
        <taxon>Lepidoptera</taxon>
        <taxon>Glossata</taxon>
        <taxon>Ditrysia</taxon>
        <taxon>Yponomeutoidea</taxon>
        <taxon>Plutellidae</taxon>
        <taxon>Plutella</taxon>
    </lineage>
</organism>
<dbReference type="SUPFAM" id="SSF55729">
    <property type="entry name" value="Acyl-CoA N-acyltransferases (Nat)"/>
    <property type="match status" value="1"/>
</dbReference>
<comment type="caution">
    <text evidence="2">The sequence shown here is derived from an EMBL/GenBank/DDBJ whole genome shotgun (WGS) entry which is preliminary data.</text>
</comment>
<feature type="domain" description="N-acetyltransferase" evidence="1">
    <location>
        <begin position="151"/>
        <end position="279"/>
    </location>
</feature>
<dbReference type="InterPro" id="IPR016181">
    <property type="entry name" value="Acyl_CoA_acyltransferase"/>
</dbReference>
<keyword evidence="3" id="KW-1185">Reference proteome</keyword>
<proteinExistence type="predicted"/>
<dbReference type="Proteomes" id="UP000823941">
    <property type="component" value="Chromosome 19"/>
</dbReference>
<dbReference type="Gene3D" id="3.40.630.30">
    <property type="match status" value="2"/>
</dbReference>
<evidence type="ECO:0000313" key="2">
    <source>
        <dbReference type="EMBL" id="KAG7301338.1"/>
    </source>
</evidence>
<evidence type="ECO:0000313" key="3">
    <source>
        <dbReference type="Proteomes" id="UP000823941"/>
    </source>
</evidence>
<dbReference type="EMBL" id="JAHIBW010000019">
    <property type="protein sequence ID" value="KAG7301338.1"/>
    <property type="molecule type" value="Genomic_DNA"/>
</dbReference>
<reference evidence="2 3" key="1">
    <citation type="submission" date="2021-06" db="EMBL/GenBank/DDBJ databases">
        <title>A haploid diamondback moth (Plutella xylostella L.) genome assembly resolves 31 chromosomes and identifies a diamide resistance mutation.</title>
        <authorList>
            <person name="Ward C.M."/>
            <person name="Perry K.D."/>
            <person name="Baker G."/>
            <person name="Powis K."/>
            <person name="Heckel D.G."/>
            <person name="Baxter S.W."/>
        </authorList>
    </citation>
    <scope>NUCLEOTIDE SEQUENCE [LARGE SCALE GENOMIC DNA]</scope>
    <source>
        <strain evidence="2 3">LV</strain>
        <tissue evidence="2">Single pupa</tissue>
    </source>
</reference>
<evidence type="ECO:0000259" key="1">
    <source>
        <dbReference type="PROSITE" id="PS51186"/>
    </source>
</evidence>
<dbReference type="InterPro" id="IPR053225">
    <property type="entry name" value="Acyl-CoA_N-acyltransferase"/>
</dbReference>
<dbReference type="InterPro" id="IPR000182">
    <property type="entry name" value="GNAT_dom"/>
</dbReference>
<accession>A0ABQ7Q8Y8</accession>
<dbReference type="PANTHER" id="PTHR20958:SF6">
    <property type="entry name" value="GLYCINE N-ACYLTRANSFERASE-LIKE PROTEIN"/>
    <property type="match status" value="1"/>
</dbReference>
<dbReference type="PROSITE" id="PS51186">
    <property type="entry name" value="GNAT"/>
    <property type="match status" value="1"/>
</dbReference>
<name>A0ABQ7Q8Y8_PLUXY</name>
<dbReference type="InterPro" id="IPR013653">
    <property type="entry name" value="GCN5-like_dom"/>
</dbReference>
<dbReference type="Pfam" id="PF08445">
    <property type="entry name" value="FR47"/>
    <property type="match status" value="1"/>
</dbReference>
<gene>
    <name evidence="2" type="ORF">JYU34_014271</name>
</gene>
<dbReference type="PANTHER" id="PTHR20958">
    <property type="entry name" value="GLYCINE N-ACYLTRANSFERASE-LIKE PROTEIN"/>
    <property type="match status" value="1"/>
</dbReference>